<gene>
    <name evidence="1" type="ORF">NBC122_00910</name>
</gene>
<dbReference type="EMBL" id="CP037954">
    <property type="protein sequence ID" value="QBO57742.1"/>
    <property type="molecule type" value="Genomic_DNA"/>
</dbReference>
<evidence type="ECO:0000313" key="2">
    <source>
        <dbReference type="Proteomes" id="UP000294419"/>
    </source>
</evidence>
<dbReference type="AlphaFoldDB" id="A0A4P6ZEA4"/>
<dbReference type="KEGG" id="csal:NBC122_00910"/>
<organism evidence="1 2">
    <name type="scientific">Chryseobacterium salivictor</name>
    <dbReference type="NCBI Taxonomy" id="2547600"/>
    <lineage>
        <taxon>Bacteria</taxon>
        <taxon>Pseudomonadati</taxon>
        <taxon>Bacteroidota</taxon>
        <taxon>Flavobacteriia</taxon>
        <taxon>Flavobacteriales</taxon>
        <taxon>Weeksellaceae</taxon>
        <taxon>Chryseobacterium group</taxon>
        <taxon>Chryseobacterium</taxon>
    </lineage>
</organism>
<keyword evidence="2" id="KW-1185">Reference proteome</keyword>
<dbReference type="OrthoDB" id="1273588at2"/>
<dbReference type="RefSeq" id="WP_133439229.1">
    <property type="nucleotide sequence ID" value="NZ_CP037954.1"/>
</dbReference>
<sequence>MKEFDIEKLKRENVFRTPDGFFEDMQNKVLQETVPVSRSRIISLDWAYGAAAAVALLVGVTVFINSETGGESQLISQNASKGSNSVTLTLSENKPQTEEAVALHILEKDLTSVAQAHQKENKEQQITISAKGNAGFANQSRQKTSQNPEVQVDQILASFTSAELADVGRNTEQDIYLDLYN</sequence>
<evidence type="ECO:0000313" key="1">
    <source>
        <dbReference type="EMBL" id="QBO57742.1"/>
    </source>
</evidence>
<name>A0A4P6ZEA4_9FLAO</name>
<accession>A0A4P6ZEA4</accession>
<protein>
    <submittedName>
        <fullName evidence="1">Uncharacterized protein</fullName>
    </submittedName>
</protein>
<reference evidence="1 2" key="1">
    <citation type="submission" date="2019-03" db="EMBL/GenBank/DDBJ databases">
        <authorList>
            <person name="Kim H."/>
            <person name="Yu S.-M."/>
        </authorList>
    </citation>
    <scope>NUCLEOTIDE SEQUENCE [LARGE SCALE GENOMIC DNA]</scope>
    <source>
        <strain evidence="1 2">NBC122</strain>
    </source>
</reference>
<dbReference type="Proteomes" id="UP000294419">
    <property type="component" value="Chromosome"/>
</dbReference>
<proteinExistence type="predicted"/>